<protein>
    <submittedName>
        <fullName evidence="8">NAD(P)/FAD-dependent oxidoreductase</fullName>
    </submittedName>
</protein>
<keyword evidence="6" id="KW-0560">Oxidoreductase</keyword>
<dbReference type="AlphaFoldDB" id="A0A554SD90"/>
<proteinExistence type="inferred from homology"/>
<dbReference type="OrthoDB" id="5168853at2"/>
<dbReference type="PRINTS" id="PR00411">
    <property type="entry name" value="PNDRDTASEI"/>
</dbReference>
<comment type="similarity">
    <text evidence="2">Belongs to the FAD-binding monooxygenase family.</text>
</comment>
<keyword evidence="7" id="KW-0503">Monooxygenase</keyword>
<evidence type="ECO:0000256" key="1">
    <source>
        <dbReference type="ARBA" id="ARBA00001974"/>
    </source>
</evidence>
<keyword evidence="4" id="KW-0274">FAD</keyword>
<dbReference type="GO" id="GO:0050661">
    <property type="term" value="F:NADP binding"/>
    <property type="evidence" value="ECO:0007669"/>
    <property type="project" value="InterPro"/>
</dbReference>
<comment type="cofactor">
    <cofactor evidence="1">
        <name>FAD</name>
        <dbReference type="ChEBI" id="CHEBI:57692"/>
    </cofactor>
</comment>
<organism evidence="8 9">
    <name type="scientific">Aeromicrobium piscarium</name>
    <dbReference type="NCBI Taxonomy" id="2590901"/>
    <lineage>
        <taxon>Bacteria</taxon>
        <taxon>Bacillati</taxon>
        <taxon>Actinomycetota</taxon>
        <taxon>Actinomycetes</taxon>
        <taxon>Propionibacteriales</taxon>
        <taxon>Nocardioidaceae</taxon>
        <taxon>Aeromicrobium</taxon>
    </lineage>
</organism>
<dbReference type="EMBL" id="VLNT01000004">
    <property type="protein sequence ID" value="TSD64311.1"/>
    <property type="molecule type" value="Genomic_DNA"/>
</dbReference>
<dbReference type="PANTHER" id="PTHR43098">
    <property type="entry name" value="L-ORNITHINE N(5)-MONOOXYGENASE-RELATED"/>
    <property type="match status" value="1"/>
</dbReference>
<reference evidence="8 9" key="1">
    <citation type="submission" date="2019-07" db="EMBL/GenBank/DDBJ databases">
        <authorList>
            <person name="Zhao L.H."/>
        </authorList>
    </citation>
    <scope>NUCLEOTIDE SEQUENCE [LARGE SCALE GENOMIC DNA]</scope>
    <source>
        <strain evidence="8 9">Co35</strain>
    </source>
</reference>
<accession>A0A554SD90</accession>
<dbReference type="GO" id="GO:0004499">
    <property type="term" value="F:N,N-dimethylaniline monooxygenase activity"/>
    <property type="evidence" value="ECO:0007669"/>
    <property type="project" value="InterPro"/>
</dbReference>
<keyword evidence="9" id="KW-1185">Reference proteome</keyword>
<evidence type="ECO:0000256" key="4">
    <source>
        <dbReference type="ARBA" id="ARBA00022827"/>
    </source>
</evidence>
<evidence type="ECO:0000256" key="7">
    <source>
        <dbReference type="ARBA" id="ARBA00023033"/>
    </source>
</evidence>
<dbReference type="PANTHER" id="PTHR43098:SF3">
    <property type="entry name" value="L-ORNITHINE N(5)-MONOOXYGENASE-RELATED"/>
    <property type="match status" value="1"/>
</dbReference>
<dbReference type="InterPro" id="IPR050775">
    <property type="entry name" value="FAD-binding_Monooxygenases"/>
</dbReference>
<dbReference type="Gene3D" id="3.50.50.60">
    <property type="entry name" value="FAD/NAD(P)-binding domain"/>
    <property type="match status" value="2"/>
</dbReference>
<evidence type="ECO:0000313" key="9">
    <source>
        <dbReference type="Proteomes" id="UP000316988"/>
    </source>
</evidence>
<dbReference type="RefSeq" id="WP_143912753.1">
    <property type="nucleotide sequence ID" value="NZ_VLNT01000004.1"/>
</dbReference>
<keyword evidence="3" id="KW-0285">Flavoprotein</keyword>
<gene>
    <name evidence="8" type="ORF">FNM00_07130</name>
</gene>
<dbReference type="GO" id="GO:0050660">
    <property type="term" value="F:flavin adenine dinucleotide binding"/>
    <property type="evidence" value="ECO:0007669"/>
    <property type="project" value="InterPro"/>
</dbReference>
<dbReference type="Pfam" id="PF00743">
    <property type="entry name" value="FMO-like"/>
    <property type="match status" value="1"/>
</dbReference>
<keyword evidence="5" id="KW-0521">NADP</keyword>
<evidence type="ECO:0000256" key="2">
    <source>
        <dbReference type="ARBA" id="ARBA00010139"/>
    </source>
</evidence>
<dbReference type="InterPro" id="IPR036188">
    <property type="entry name" value="FAD/NAD-bd_sf"/>
</dbReference>
<evidence type="ECO:0000256" key="3">
    <source>
        <dbReference type="ARBA" id="ARBA00022630"/>
    </source>
</evidence>
<evidence type="ECO:0000256" key="6">
    <source>
        <dbReference type="ARBA" id="ARBA00023002"/>
    </source>
</evidence>
<dbReference type="Proteomes" id="UP000316988">
    <property type="component" value="Unassembled WGS sequence"/>
</dbReference>
<comment type="caution">
    <text evidence="8">The sequence shown here is derived from an EMBL/GenBank/DDBJ whole genome shotgun (WGS) entry which is preliminary data.</text>
</comment>
<dbReference type="InterPro" id="IPR020946">
    <property type="entry name" value="Flavin_mOase-like"/>
</dbReference>
<name>A0A554SD90_9ACTN</name>
<sequence length="540" mass="60307">MATTPDRTAVPGDLDVLVVGAGFSGLYSVYRLRELGFRVHGIDAGEDVGGVWYWNRYPGARCDIESVDYCYSFSDELVREWDWTERYPAQPEILRYINFVADKFELREDFTFGTRVDSVTWDEEDRRWHVTTDRGDDITVSHVIMATGQLAVPQLPDIPGIEDFEGRTLHTGAWPHEGVDVTDERVGVIGTGSSGVQVIPQLAKQAGHLTVLQRTAHFVMPAENHPLDREYAEDLKTRFEEYREIARHHPGGTHRKFGTSSALEVSDEELRASFDAYWDRGGPDVLAAYTDLRTDERAAERVGELVREKIRGIVHDPATAERLCPRGYPFGSKRLVLEIDYYTTYNRDNVDLVDVGADPIERIAPNGVVLRSGTEIELDTLVFATGFDALTGALFSANITGVGGLTLPDAWKDGPRTYLGVATHGFPNLYFVAGAGSPSVISNVLISIEQHVEWITDHIAWLRDHDLDRSEATEEAQDEWTHHVYETAAPTLFMKGNSWYLGANVPGKPRVFSLYLGGVGRYREVCDEVAARDYAGFATT</sequence>
<dbReference type="SUPFAM" id="SSF51905">
    <property type="entry name" value="FAD/NAD(P)-binding domain"/>
    <property type="match status" value="2"/>
</dbReference>
<evidence type="ECO:0000256" key="5">
    <source>
        <dbReference type="ARBA" id="ARBA00022857"/>
    </source>
</evidence>
<evidence type="ECO:0000313" key="8">
    <source>
        <dbReference type="EMBL" id="TSD64311.1"/>
    </source>
</evidence>